<gene>
    <name evidence="2" type="ORF">DFP86_104190</name>
</gene>
<name>A0A4R7B7F7_9NEIS</name>
<evidence type="ECO:0000256" key="1">
    <source>
        <dbReference type="SAM" id="SignalP"/>
    </source>
</evidence>
<dbReference type="RefSeq" id="WP_133679289.1">
    <property type="nucleotide sequence ID" value="NZ_SNZP01000004.1"/>
</dbReference>
<feature type="chain" id="PRO_5020940888" description="CopG family transcriptional regulator" evidence="1">
    <location>
        <begin position="27"/>
        <end position="150"/>
    </location>
</feature>
<dbReference type="InterPro" id="IPR007332">
    <property type="entry name" value="DUF411"/>
</dbReference>
<proteinExistence type="predicted"/>
<protein>
    <recommendedName>
        <fullName evidence="4">CopG family transcriptional regulator</fullName>
    </recommendedName>
</protein>
<evidence type="ECO:0000313" key="3">
    <source>
        <dbReference type="Proteomes" id="UP000295611"/>
    </source>
</evidence>
<evidence type="ECO:0008006" key="4">
    <source>
        <dbReference type="Google" id="ProtNLM"/>
    </source>
</evidence>
<dbReference type="OrthoDB" id="14727at2"/>
<evidence type="ECO:0000313" key="2">
    <source>
        <dbReference type="EMBL" id="TDR80690.1"/>
    </source>
</evidence>
<dbReference type="Pfam" id="PF04214">
    <property type="entry name" value="DUF411"/>
    <property type="match status" value="1"/>
</dbReference>
<organism evidence="2 3">
    <name type="scientific">Paludibacterium purpuratum</name>
    <dbReference type="NCBI Taxonomy" id="1144873"/>
    <lineage>
        <taxon>Bacteria</taxon>
        <taxon>Pseudomonadati</taxon>
        <taxon>Pseudomonadota</taxon>
        <taxon>Betaproteobacteria</taxon>
        <taxon>Neisseriales</taxon>
        <taxon>Chromobacteriaceae</taxon>
        <taxon>Paludibacterium</taxon>
    </lineage>
</organism>
<sequence>MRNPITTTWLAAILALGLFSSMPALAASSAITMVKNTGCVCCERWAAAMQKTGFDVTTQEQPDITAIKDKLGVPQALRSCHTATAGGYIFEGHVPPDLVAKVLKTHPKIAGLAVPGMPLKAPGMDAAGVTTPYQVIAFTKDGQTSVYAQR</sequence>
<comment type="caution">
    <text evidence="2">The sequence shown here is derived from an EMBL/GenBank/DDBJ whole genome shotgun (WGS) entry which is preliminary data.</text>
</comment>
<reference evidence="2 3" key="1">
    <citation type="submission" date="2019-03" db="EMBL/GenBank/DDBJ databases">
        <title>Genomic Encyclopedia of Type Strains, Phase III (KMG-III): the genomes of soil and plant-associated and newly described type strains.</title>
        <authorList>
            <person name="Whitman W."/>
        </authorList>
    </citation>
    <scope>NUCLEOTIDE SEQUENCE [LARGE SCALE GENOMIC DNA]</scope>
    <source>
        <strain evidence="2 3">CECT 8976</strain>
    </source>
</reference>
<dbReference type="AlphaFoldDB" id="A0A4R7B7F7"/>
<keyword evidence="3" id="KW-1185">Reference proteome</keyword>
<dbReference type="EMBL" id="SNZP01000004">
    <property type="protein sequence ID" value="TDR80690.1"/>
    <property type="molecule type" value="Genomic_DNA"/>
</dbReference>
<feature type="signal peptide" evidence="1">
    <location>
        <begin position="1"/>
        <end position="26"/>
    </location>
</feature>
<accession>A0A4R7B7F7</accession>
<dbReference type="Proteomes" id="UP000295611">
    <property type="component" value="Unassembled WGS sequence"/>
</dbReference>
<keyword evidence="1" id="KW-0732">Signal</keyword>